<evidence type="ECO:0000313" key="3">
    <source>
        <dbReference type="Proteomes" id="UP001177023"/>
    </source>
</evidence>
<feature type="transmembrane region" description="Helical" evidence="1">
    <location>
        <begin position="318"/>
        <end position="346"/>
    </location>
</feature>
<dbReference type="EMBL" id="CATQJA010001115">
    <property type="protein sequence ID" value="CAJ0565850.1"/>
    <property type="molecule type" value="Genomic_DNA"/>
</dbReference>
<dbReference type="InterPro" id="IPR019422">
    <property type="entry name" value="7TM_GPCR_serpentine_rcpt_Srh"/>
</dbReference>
<evidence type="ECO:0000313" key="2">
    <source>
        <dbReference type="EMBL" id="CAJ0565850.1"/>
    </source>
</evidence>
<keyword evidence="1" id="KW-0812">Transmembrane</keyword>
<evidence type="ECO:0000256" key="1">
    <source>
        <dbReference type="SAM" id="Phobius"/>
    </source>
</evidence>
<dbReference type="Pfam" id="PF10318">
    <property type="entry name" value="7TM_GPCR_Srh"/>
    <property type="match status" value="1"/>
</dbReference>
<dbReference type="Proteomes" id="UP001177023">
    <property type="component" value="Unassembled WGS sequence"/>
</dbReference>
<feature type="transmembrane region" description="Helical" evidence="1">
    <location>
        <begin position="406"/>
        <end position="427"/>
    </location>
</feature>
<keyword evidence="1" id="KW-1133">Transmembrane helix</keyword>
<sequence length="459" mass="50352">MSAAVMLGGAVMTIPNCLAYRLYLLTGEHVFGFQVSPGLFHFLQIANYAVGIPAIYFLYNAQVPMPLIPPDKDPLLLNPSVGYYSAKLHPEFAIGIGCALPFIGHAALIALISTLKIFRFLRASPKVSKKNASFTSSGCAILSVDVSPSNDHRRDTDLDCPIRYSSGLFRIRSAVCLNQSNDIHTFAILTETWLVYTELTGLLPEMALYSGGYLATLGISGHYAIVSAAIMTGGASMTIPNCLAYRLYLLTQQHIFGFQVSPGLFHFLQLANYALGIPAIYFLYNGQVPKALIPLDKDPLLLNPSVGYYNAKLNAKCAIGIGCSLLFVGCIALIASISLIKIFRFLRTSPKVSKRTRALHRRAVHSCLLLSLPPMTMAAIPAYVALYAVAAAYLEFDQSYALINHVIVPLYLGVSIPLMANTLYSALWHKRSSIGNLIQVEKTRITEKLTFMWMRRPKS</sequence>
<gene>
    <name evidence="2" type="ORF">MSPICULIGERA_LOCUS4477</name>
</gene>
<name>A0AA36CCX7_9BILA</name>
<comment type="caution">
    <text evidence="2">The sequence shown here is derived from an EMBL/GenBank/DDBJ whole genome shotgun (WGS) entry which is preliminary data.</text>
</comment>
<protein>
    <submittedName>
        <fullName evidence="2">Uncharacterized protein</fullName>
    </submittedName>
</protein>
<feature type="non-terminal residue" evidence="2">
    <location>
        <position position="459"/>
    </location>
</feature>
<dbReference type="AlphaFoldDB" id="A0AA36CCX7"/>
<keyword evidence="1" id="KW-0472">Membrane</keyword>
<feature type="transmembrane region" description="Helical" evidence="1">
    <location>
        <begin position="367"/>
        <end position="394"/>
    </location>
</feature>
<accession>A0AA36CCX7</accession>
<feature type="transmembrane region" description="Helical" evidence="1">
    <location>
        <begin position="92"/>
        <end position="112"/>
    </location>
</feature>
<organism evidence="2 3">
    <name type="scientific">Mesorhabditis spiculigera</name>
    <dbReference type="NCBI Taxonomy" id="96644"/>
    <lineage>
        <taxon>Eukaryota</taxon>
        <taxon>Metazoa</taxon>
        <taxon>Ecdysozoa</taxon>
        <taxon>Nematoda</taxon>
        <taxon>Chromadorea</taxon>
        <taxon>Rhabditida</taxon>
        <taxon>Rhabditina</taxon>
        <taxon>Rhabditomorpha</taxon>
        <taxon>Rhabditoidea</taxon>
        <taxon>Rhabditidae</taxon>
        <taxon>Mesorhabditinae</taxon>
        <taxon>Mesorhabditis</taxon>
    </lineage>
</organism>
<keyword evidence="3" id="KW-1185">Reference proteome</keyword>
<reference evidence="2" key="1">
    <citation type="submission" date="2023-06" db="EMBL/GenBank/DDBJ databases">
        <authorList>
            <person name="Delattre M."/>
        </authorList>
    </citation>
    <scope>NUCLEOTIDE SEQUENCE</scope>
    <source>
        <strain evidence="2">AF72</strain>
    </source>
</reference>
<feature type="transmembrane region" description="Helical" evidence="1">
    <location>
        <begin position="264"/>
        <end position="284"/>
    </location>
</feature>
<proteinExistence type="predicted"/>